<feature type="domain" description="O-methyltransferase C-terminal" evidence="2">
    <location>
        <begin position="120"/>
        <end position="184"/>
    </location>
</feature>
<keyword evidence="3" id="KW-0489">Methyltransferase</keyword>
<dbReference type="EMBL" id="EQ962658">
    <property type="protein sequence ID" value="EED14416.1"/>
    <property type="molecule type" value="Genomic_DNA"/>
</dbReference>
<dbReference type="PANTHER" id="PTHR43712:SF5">
    <property type="entry name" value="O-METHYLTRANSFERASE ASQN-RELATED"/>
    <property type="match status" value="1"/>
</dbReference>
<dbReference type="Gene3D" id="3.40.50.150">
    <property type="entry name" value="Vaccinia Virus protein VP39"/>
    <property type="match status" value="1"/>
</dbReference>
<dbReference type="RefSeq" id="XP_002486654.1">
    <property type="nucleotide sequence ID" value="XM_002486609.1"/>
</dbReference>
<dbReference type="VEuPathDB" id="FungiDB:TSTA_106250"/>
<dbReference type="GO" id="GO:0032259">
    <property type="term" value="P:methylation"/>
    <property type="evidence" value="ECO:0007669"/>
    <property type="project" value="UniProtKB-KW"/>
</dbReference>
<dbReference type="InterPro" id="IPR001077">
    <property type="entry name" value="COMT_C"/>
</dbReference>
<dbReference type="OrthoDB" id="4220692at2759"/>
<keyword evidence="3" id="KW-0808">Transferase</keyword>
<dbReference type="GO" id="GO:0008171">
    <property type="term" value="F:O-methyltransferase activity"/>
    <property type="evidence" value="ECO:0007669"/>
    <property type="project" value="InterPro"/>
</dbReference>
<dbReference type="HOGENOM" id="CLU_1338318_0_0_1"/>
<protein>
    <submittedName>
        <fullName evidence="3">O-methyltransferase, putative</fullName>
    </submittedName>
</protein>
<accession>B8MPH7</accession>
<evidence type="ECO:0000313" key="4">
    <source>
        <dbReference type="Proteomes" id="UP000001745"/>
    </source>
</evidence>
<dbReference type="InterPro" id="IPR029063">
    <property type="entry name" value="SAM-dependent_MTases_sf"/>
</dbReference>
<evidence type="ECO:0000259" key="2">
    <source>
        <dbReference type="Pfam" id="PF00891"/>
    </source>
</evidence>
<proteinExistence type="inferred from homology"/>
<sequence>MMHLAMGPKTYSLLHPIYVKPLRRFSVGKPTLSEEINESTFVVADIDKTGQLQSFWDYLKRTPKGELEGYREKRFAEAMQIAAAASGITINEYLRDNYHWASLGKAKFIFWHCDLSRWAESSDRVTFQAHDFSTPQAVSTDVYVLKTMLHDWPDKYVIKILQNLKPYLEAGSRLVMFESIFPSPDAEGRYNLPSTTLRMLCTTDL</sequence>
<gene>
    <name evidence="3" type="ORF">TSTA_106250</name>
</gene>
<dbReference type="SUPFAM" id="SSF53335">
    <property type="entry name" value="S-adenosyl-L-methionine-dependent methyltransferases"/>
    <property type="match status" value="1"/>
</dbReference>
<dbReference type="PhylomeDB" id="B8MPH7"/>
<dbReference type="Pfam" id="PF00891">
    <property type="entry name" value="Methyltransf_2"/>
    <property type="match status" value="1"/>
</dbReference>
<name>B8MPH7_TALSN</name>
<dbReference type="GeneID" id="8098778"/>
<comment type="similarity">
    <text evidence="1">Belongs to the class I-like SAM-binding methyltransferase superfamily. Cation-independent O-methyltransferase family.</text>
</comment>
<dbReference type="Proteomes" id="UP000001745">
    <property type="component" value="Unassembled WGS sequence"/>
</dbReference>
<keyword evidence="4" id="KW-1185">Reference proteome</keyword>
<dbReference type="PANTHER" id="PTHR43712">
    <property type="entry name" value="PUTATIVE (AFU_ORTHOLOGUE AFUA_4G14580)-RELATED"/>
    <property type="match status" value="1"/>
</dbReference>
<organism evidence="3 4">
    <name type="scientific">Talaromyces stipitatus (strain ATCC 10500 / CBS 375.48 / QM 6759 / NRRL 1006)</name>
    <name type="common">Penicillium stipitatum</name>
    <dbReference type="NCBI Taxonomy" id="441959"/>
    <lineage>
        <taxon>Eukaryota</taxon>
        <taxon>Fungi</taxon>
        <taxon>Dikarya</taxon>
        <taxon>Ascomycota</taxon>
        <taxon>Pezizomycotina</taxon>
        <taxon>Eurotiomycetes</taxon>
        <taxon>Eurotiomycetidae</taxon>
        <taxon>Eurotiales</taxon>
        <taxon>Trichocomaceae</taxon>
        <taxon>Talaromyces</taxon>
        <taxon>Talaromyces sect. Talaromyces</taxon>
    </lineage>
</organism>
<evidence type="ECO:0000313" key="3">
    <source>
        <dbReference type="EMBL" id="EED14416.1"/>
    </source>
</evidence>
<reference evidence="4" key="1">
    <citation type="journal article" date="2015" name="Genome Announc.">
        <title>Genome sequence of the AIDS-associated pathogen Penicillium marneffei (ATCC18224) and its near taxonomic relative Talaromyces stipitatus (ATCC10500).</title>
        <authorList>
            <person name="Nierman W.C."/>
            <person name="Fedorova-Abrams N.D."/>
            <person name="Andrianopoulos A."/>
        </authorList>
    </citation>
    <scope>NUCLEOTIDE SEQUENCE [LARGE SCALE GENOMIC DNA]</scope>
    <source>
        <strain evidence="4">ATCC 10500 / CBS 375.48 / QM 6759 / NRRL 1006</strain>
    </source>
</reference>
<dbReference type="InParanoid" id="B8MPH7"/>
<dbReference type="AlphaFoldDB" id="B8MPH7"/>
<evidence type="ECO:0000256" key="1">
    <source>
        <dbReference type="ARBA" id="ARBA00038277"/>
    </source>
</evidence>